<dbReference type="AlphaFoldDB" id="A0A381RFI1"/>
<dbReference type="InterPro" id="IPR038727">
    <property type="entry name" value="NadR/Ttd14_AAA_dom"/>
</dbReference>
<reference evidence="2" key="1">
    <citation type="submission" date="2018-05" db="EMBL/GenBank/DDBJ databases">
        <authorList>
            <person name="Lanie J.A."/>
            <person name="Ng W.-L."/>
            <person name="Kazmierczak K.M."/>
            <person name="Andrzejewski T.M."/>
            <person name="Davidsen T.M."/>
            <person name="Wayne K.J."/>
            <person name="Tettelin H."/>
            <person name="Glass J.I."/>
            <person name="Rusch D."/>
            <person name="Podicherti R."/>
            <person name="Tsui H.-C.T."/>
            <person name="Winkler M.E."/>
        </authorList>
    </citation>
    <scope>NUCLEOTIDE SEQUENCE</scope>
</reference>
<sequence>MTHSKKILITGGPGSGKTSLIDELKNKKFNCEKEIVRSLTLEGKKNGNDQLFLKAPLNFSKTLLDLRISQFDKKQVKSITFYDRGVHDTLAYLNFFKTKYDDDFIKRCKRIKYDMVFILPPWKEIYKQDECRYETFEESIKIYEEIIKIYHFFKMKTIILEKDSVNNRIKKILSYL</sequence>
<dbReference type="EMBL" id="UINC01001897">
    <property type="protein sequence ID" value="SUZ90470.1"/>
    <property type="molecule type" value="Genomic_DNA"/>
</dbReference>
<evidence type="ECO:0000259" key="1">
    <source>
        <dbReference type="Pfam" id="PF13521"/>
    </source>
</evidence>
<organism evidence="2">
    <name type="scientific">marine metagenome</name>
    <dbReference type="NCBI Taxonomy" id="408172"/>
    <lineage>
        <taxon>unclassified sequences</taxon>
        <taxon>metagenomes</taxon>
        <taxon>ecological metagenomes</taxon>
    </lineage>
</organism>
<evidence type="ECO:0000313" key="2">
    <source>
        <dbReference type="EMBL" id="SUZ90470.1"/>
    </source>
</evidence>
<dbReference type="Gene3D" id="3.40.50.300">
    <property type="entry name" value="P-loop containing nucleotide triphosphate hydrolases"/>
    <property type="match status" value="1"/>
</dbReference>
<name>A0A381RFI1_9ZZZZ</name>
<dbReference type="Pfam" id="PF13521">
    <property type="entry name" value="AAA_28"/>
    <property type="match status" value="1"/>
</dbReference>
<accession>A0A381RFI1</accession>
<protein>
    <recommendedName>
        <fullName evidence="1">NadR/Ttd14 AAA domain-containing protein</fullName>
    </recommendedName>
</protein>
<dbReference type="SUPFAM" id="SSF52540">
    <property type="entry name" value="P-loop containing nucleoside triphosphate hydrolases"/>
    <property type="match status" value="1"/>
</dbReference>
<dbReference type="InterPro" id="IPR027417">
    <property type="entry name" value="P-loop_NTPase"/>
</dbReference>
<gene>
    <name evidence="2" type="ORF">METZ01_LOCUS43324</name>
</gene>
<proteinExistence type="predicted"/>
<feature type="domain" description="NadR/Ttd14 AAA" evidence="1">
    <location>
        <begin position="6"/>
        <end position="168"/>
    </location>
</feature>